<dbReference type="SMART" id="SM00829">
    <property type="entry name" value="PKS_ER"/>
    <property type="match status" value="1"/>
</dbReference>
<proteinExistence type="inferred from homology"/>
<evidence type="ECO:0000256" key="3">
    <source>
        <dbReference type="ARBA" id="ARBA00022833"/>
    </source>
</evidence>
<dbReference type="EMBL" id="JAZGQL010000012">
    <property type="protein sequence ID" value="MEE6308567.1"/>
    <property type="molecule type" value="Genomic_DNA"/>
</dbReference>
<protein>
    <submittedName>
        <fullName evidence="7">Zinc-binding dehydrogenase</fullName>
    </submittedName>
</protein>
<comment type="similarity">
    <text evidence="5">Belongs to the zinc-containing alcohol dehydrogenase family.</text>
</comment>
<feature type="domain" description="Enoyl reductase (ER)" evidence="6">
    <location>
        <begin position="8"/>
        <end position="303"/>
    </location>
</feature>
<dbReference type="SUPFAM" id="SSF51735">
    <property type="entry name" value="NAD(P)-binding Rossmann-fold domains"/>
    <property type="match status" value="1"/>
</dbReference>
<dbReference type="InterPro" id="IPR020843">
    <property type="entry name" value="ER"/>
</dbReference>
<dbReference type="Pfam" id="PF00107">
    <property type="entry name" value="ADH_zinc_N"/>
    <property type="match status" value="1"/>
</dbReference>
<dbReference type="Pfam" id="PF08240">
    <property type="entry name" value="ADH_N"/>
    <property type="match status" value="1"/>
</dbReference>
<dbReference type="PANTHER" id="PTHR43401">
    <property type="entry name" value="L-THREONINE 3-DEHYDROGENASE"/>
    <property type="match status" value="1"/>
</dbReference>
<evidence type="ECO:0000256" key="2">
    <source>
        <dbReference type="ARBA" id="ARBA00022723"/>
    </source>
</evidence>
<organism evidence="7 8">
    <name type="scientific">Plantactinospora veratri</name>
    <dbReference type="NCBI Taxonomy" id="1436122"/>
    <lineage>
        <taxon>Bacteria</taxon>
        <taxon>Bacillati</taxon>
        <taxon>Actinomycetota</taxon>
        <taxon>Actinomycetes</taxon>
        <taxon>Micromonosporales</taxon>
        <taxon>Micromonosporaceae</taxon>
        <taxon>Plantactinospora</taxon>
    </lineage>
</organism>
<dbReference type="PROSITE" id="PS00059">
    <property type="entry name" value="ADH_ZINC"/>
    <property type="match status" value="1"/>
</dbReference>
<evidence type="ECO:0000256" key="4">
    <source>
        <dbReference type="ARBA" id="ARBA00023002"/>
    </source>
</evidence>
<dbReference type="RefSeq" id="WP_331208844.1">
    <property type="nucleotide sequence ID" value="NZ_JAZGQL010000012.1"/>
</dbReference>
<dbReference type="InterPro" id="IPR011032">
    <property type="entry name" value="GroES-like_sf"/>
</dbReference>
<dbReference type="InterPro" id="IPR013154">
    <property type="entry name" value="ADH-like_N"/>
</dbReference>
<keyword evidence="3 5" id="KW-0862">Zinc</keyword>
<evidence type="ECO:0000256" key="5">
    <source>
        <dbReference type="RuleBase" id="RU361277"/>
    </source>
</evidence>
<evidence type="ECO:0000256" key="1">
    <source>
        <dbReference type="ARBA" id="ARBA00001947"/>
    </source>
</evidence>
<reference evidence="7 8" key="1">
    <citation type="submission" date="2024-01" db="EMBL/GenBank/DDBJ databases">
        <title>Genome insights into Plantactinospora veratri sp. nov.</title>
        <authorList>
            <person name="Wang L."/>
        </authorList>
    </citation>
    <scope>NUCLEOTIDE SEQUENCE [LARGE SCALE GENOMIC DNA]</scope>
    <source>
        <strain evidence="7 8">NEAU-FHS4</strain>
    </source>
</reference>
<keyword evidence="4" id="KW-0560">Oxidoreductase</keyword>
<dbReference type="PANTHER" id="PTHR43401:SF2">
    <property type="entry name" value="L-THREONINE 3-DEHYDROGENASE"/>
    <property type="match status" value="1"/>
</dbReference>
<evidence type="ECO:0000259" key="6">
    <source>
        <dbReference type="SMART" id="SM00829"/>
    </source>
</evidence>
<keyword evidence="8" id="KW-1185">Reference proteome</keyword>
<keyword evidence="2 5" id="KW-0479">Metal-binding</keyword>
<accession>A0ABU7SG62</accession>
<dbReference type="InterPro" id="IPR050129">
    <property type="entry name" value="Zn_alcohol_dh"/>
</dbReference>
<dbReference type="InterPro" id="IPR002328">
    <property type="entry name" value="ADH_Zn_CS"/>
</dbReference>
<dbReference type="Gene3D" id="3.90.180.10">
    <property type="entry name" value="Medium-chain alcohol dehydrogenases, catalytic domain"/>
    <property type="match status" value="2"/>
</dbReference>
<dbReference type="Gene3D" id="3.40.50.720">
    <property type="entry name" value="NAD(P)-binding Rossmann-like Domain"/>
    <property type="match status" value="1"/>
</dbReference>
<evidence type="ECO:0000313" key="8">
    <source>
        <dbReference type="Proteomes" id="UP001339911"/>
    </source>
</evidence>
<gene>
    <name evidence="7" type="ORF">V1634_17195</name>
</gene>
<dbReference type="InterPro" id="IPR036291">
    <property type="entry name" value="NAD(P)-bd_dom_sf"/>
</dbReference>
<dbReference type="InterPro" id="IPR013149">
    <property type="entry name" value="ADH-like_C"/>
</dbReference>
<evidence type="ECO:0000313" key="7">
    <source>
        <dbReference type="EMBL" id="MEE6308567.1"/>
    </source>
</evidence>
<sequence length="315" mass="33146">MRIAVLTGPERFEIAEVPPPEIGPDELLVRVAASGVCASELATWAGDPPVDYPRHLGHEVSGTVAAVGADVDSFAVGDPVGVWVTSHGFAEYVAAKAAHCRPAGDVPLAEVLAEPLACAVNAVEEADVRLGDDVVLIGAGFMGNLVQSLVRLRGVRQLVVADTRPDALDRARALGATRVVDVRHESLAEVVGELTGGRGADLTFECTGGQAALDAVGKVTRMSGRIVLVGFHQGAPRQINLAHWNWMAFGIVNAHYRDVGTIMRGMTVGMRLLVSGAVSLRGLVTHRFPLAEVDAAFRAAREKPPGFAKATVTFD</sequence>
<comment type="cofactor">
    <cofactor evidence="1 5">
        <name>Zn(2+)</name>
        <dbReference type="ChEBI" id="CHEBI:29105"/>
    </cofactor>
</comment>
<name>A0ABU7SG62_9ACTN</name>
<dbReference type="SUPFAM" id="SSF50129">
    <property type="entry name" value="GroES-like"/>
    <property type="match status" value="1"/>
</dbReference>
<dbReference type="Proteomes" id="UP001339911">
    <property type="component" value="Unassembled WGS sequence"/>
</dbReference>
<comment type="caution">
    <text evidence="7">The sequence shown here is derived from an EMBL/GenBank/DDBJ whole genome shotgun (WGS) entry which is preliminary data.</text>
</comment>